<evidence type="ECO:0000313" key="2">
    <source>
        <dbReference type="Proteomes" id="UP001272242"/>
    </source>
</evidence>
<dbReference type="Proteomes" id="UP001272242">
    <property type="component" value="Unassembled WGS sequence"/>
</dbReference>
<name>A0ABU5EUL0_9BACT</name>
<evidence type="ECO:0000313" key="1">
    <source>
        <dbReference type="EMBL" id="MDY3558880.1"/>
    </source>
</evidence>
<keyword evidence="2" id="KW-1185">Reference proteome</keyword>
<organism evidence="1 2">
    <name type="scientific">Gemmata algarum</name>
    <dbReference type="NCBI Taxonomy" id="2975278"/>
    <lineage>
        <taxon>Bacteria</taxon>
        <taxon>Pseudomonadati</taxon>
        <taxon>Planctomycetota</taxon>
        <taxon>Planctomycetia</taxon>
        <taxon>Gemmatales</taxon>
        <taxon>Gemmataceae</taxon>
        <taxon>Gemmata</taxon>
    </lineage>
</organism>
<dbReference type="RefSeq" id="WP_320685748.1">
    <property type="nucleotide sequence ID" value="NZ_JAXBLV010000066.1"/>
</dbReference>
<dbReference type="EMBL" id="JAXBLV010000066">
    <property type="protein sequence ID" value="MDY3558880.1"/>
    <property type="molecule type" value="Genomic_DNA"/>
</dbReference>
<accession>A0ABU5EUL0</accession>
<proteinExistence type="predicted"/>
<comment type="caution">
    <text evidence="1">The sequence shown here is derived from an EMBL/GenBank/DDBJ whole genome shotgun (WGS) entry which is preliminary data.</text>
</comment>
<reference evidence="2" key="1">
    <citation type="journal article" date="2023" name="Mar. Drugs">
        <title>Gemmata algarum, a Novel Planctomycete Isolated from an Algal Mat, Displays Antimicrobial Activity.</title>
        <authorList>
            <person name="Kumar G."/>
            <person name="Kallscheuer N."/>
            <person name="Kashif M."/>
            <person name="Ahamad S."/>
            <person name="Jagadeeshwari U."/>
            <person name="Pannikurungottu S."/>
            <person name="Haufschild T."/>
            <person name="Kabuu M."/>
            <person name="Sasikala C."/>
            <person name="Jogler C."/>
            <person name="Ramana C."/>
        </authorList>
    </citation>
    <scope>NUCLEOTIDE SEQUENCE [LARGE SCALE GENOMIC DNA]</scope>
    <source>
        <strain evidence="2">JC673</strain>
    </source>
</reference>
<sequence length="256" mass="29186">MPPISSYACNECDFELPSGWGGYTYAVDNSGQRVVCPHPGEFHTVYQVTGLNYTDAQNAGRVGFAQHCVCLDCLRQFDLDLERDAVLCLECSSRQVRSLRESVGQKCPRCKVGLIEEGSVIRWKLDPDWEQLPVPQVVDDLMKFVEHRRVPGSLERAAEVANSFGEGNFFVVALRLLRWWEGDYFSQDQEQKDSAEMQPQWTWCMALPDVLKSTPAIAELVVIRGGRCWFAESVSPEARRGIKNYLRKHRKHVVWS</sequence>
<gene>
    <name evidence="1" type="ORF">R5W23_006056</name>
</gene>
<protein>
    <submittedName>
        <fullName evidence="1">Uncharacterized protein</fullName>
    </submittedName>
</protein>